<dbReference type="Gene3D" id="1.10.10.10">
    <property type="entry name" value="Winged helix-like DNA-binding domain superfamily/Winged helix DNA-binding domain"/>
    <property type="match status" value="1"/>
</dbReference>
<dbReference type="InterPro" id="IPR019887">
    <property type="entry name" value="Tscrpt_reg_AsnC/Lrp_C"/>
</dbReference>
<organism evidence="5 6">
    <name type="scientific">Flavipsychrobacter stenotrophus</name>
    <dbReference type="NCBI Taxonomy" id="2077091"/>
    <lineage>
        <taxon>Bacteria</taxon>
        <taxon>Pseudomonadati</taxon>
        <taxon>Bacteroidota</taxon>
        <taxon>Chitinophagia</taxon>
        <taxon>Chitinophagales</taxon>
        <taxon>Chitinophagaceae</taxon>
        <taxon>Flavipsychrobacter</taxon>
    </lineage>
</organism>
<dbReference type="Gene3D" id="3.30.70.920">
    <property type="match status" value="1"/>
</dbReference>
<dbReference type="PRINTS" id="PR00033">
    <property type="entry name" value="HTHASNC"/>
</dbReference>
<evidence type="ECO:0000259" key="4">
    <source>
        <dbReference type="PROSITE" id="PS50956"/>
    </source>
</evidence>
<dbReference type="PANTHER" id="PTHR30154:SF34">
    <property type="entry name" value="TRANSCRIPTIONAL REGULATOR AZLB"/>
    <property type="match status" value="1"/>
</dbReference>
<dbReference type="PROSITE" id="PS50956">
    <property type="entry name" value="HTH_ASNC_2"/>
    <property type="match status" value="1"/>
</dbReference>
<dbReference type="CDD" id="cd00090">
    <property type="entry name" value="HTH_ARSR"/>
    <property type="match status" value="1"/>
</dbReference>
<dbReference type="InterPro" id="IPR036388">
    <property type="entry name" value="WH-like_DNA-bd_sf"/>
</dbReference>
<protein>
    <submittedName>
        <fullName evidence="5">AsnC family transcriptional regulator</fullName>
    </submittedName>
</protein>
<keyword evidence="2" id="KW-0238">DNA-binding</keyword>
<dbReference type="InterPro" id="IPR011991">
    <property type="entry name" value="ArsR-like_HTH"/>
</dbReference>
<reference evidence="5 6" key="1">
    <citation type="submission" date="2018-01" db="EMBL/GenBank/DDBJ databases">
        <title>A novel member of the phylum Bacteroidetes isolated from glacier ice.</title>
        <authorList>
            <person name="Liu Q."/>
            <person name="Xin Y.-H."/>
        </authorList>
    </citation>
    <scope>NUCLEOTIDE SEQUENCE [LARGE SCALE GENOMIC DNA]</scope>
    <source>
        <strain evidence="5 6">RB1R16</strain>
    </source>
</reference>
<dbReference type="Pfam" id="PF01037">
    <property type="entry name" value="AsnC_trans_reg"/>
    <property type="match status" value="1"/>
</dbReference>
<dbReference type="Pfam" id="PF13412">
    <property type="entry name" value="HTH_24"/>
    <property type="match status" value="1"/>
</dbReference>
<feature type="domain" description="HTH asnC-type" evidence="4">
    <location>
        <begin position="13"/>
        <end position="74"/>
    </location>
</feature>
<dbReference type="GO" id="GO:0006355">
    <property type="term" value="P:regulation of DNA-templated transcription"/>
    <property type="evidence" value="ECO:0007669"/>
    <property type="project" value="UniProtKB-ARBA"/>
</dbReference>
<name>A0A2S7T1X7_9BACT</name>
<evidence type="ECO:0000313" key="5">
    <source>
        <dbReference type="EMBL" id="PQJ12938.1"/>
    </source>
</evidence>
<dbReference type="SUPFAM" id="SSF54909">
    <property type="entry name" value="Dimeric alpha+beta barrel"/>
    <property type="match status" value="1"/>
</dbReference>
<dbReference type="InterPro" id="IPR011008">
    <property type="entry name" value="Dimeric_a/b-barrel"/>
</dbReference>
<dbReference type="SMART" id="SM00344">
    <property type="entry name" value="HTH_ASNC"/>
    <property type="match status" value="1"/>
</dbReference>
<dbReference type="GO" id="GO:0005829">
    <property type="term" value="C:cytosol"/>
    <property type="evidence" value="ECO:0007669"/>
    <property type="project" value="TreeGrafter"/>
</dbReference>
<dbReference type="Proteomes" id="UP000239872">
    <property type="component" value="Unassembled WGS sequence"/>
</dbReference>
<dbReference type="SUPFAM" id="SSF46785">
    <property type="entry name" value="Winged helix' DNA-binding domain"/>
    <property type="match status" value="1"/>
</dbReference>
<dbReference type="GO" id="GO:0043565">
    <property type="term" value="F:sequence-specific DNA binding"/>
    <property type="evidence" value="ECO:0007669"/>
    <property type="project" value="InterPro"/>
</dbReference>
<gene>
    <name evidence="5" type="ORF">CJD36_004125</name>
</gene>
<dbReference type="OrthoDB" id="9800326at2"/>
<dbReference type="InterPro" id="IPR019888">
    <property type="entry name" value="Tscrpt_reg_AsnC-like"/>
</dbReference>
<evidence type="ECO:0000256" key="3">
    <source>
        <dbReference type="ARBA" id="ARBA00023163"/>
    </source>
</evidence>
<dbReference type="AlphaFoldDB" id="A0A2S7T1X7"/>
<dbReference type="GO" id="GO:0043200">
    <property type="term" value="P:response to amino acid"/>
    <property type="evidence" value="ECO:0007669"/>
    <property type="project" value="TreeGrafter"/>
</dbReference>
<evidence type="ECO:0000313" key="6">
    <source>
        <dbReference type="Proteomes" id="UP000239872"/>
    </source>
</evidence>
<dbReference type="RefSeq" id="WP_105037822.1">
    <property type="nucleotide sequence ID" value="NZ_PPSL01000001.1"/>
</dbReference>
<dbReference type="EMBL" id="PPSL01000001">
    <property type="protein sequence ID" value="PQJ12938.1"/>
    <property type="molecule type" value="Genomic_DNA"/>
</dbReference>
<comment type="caution">
    <text evidence="5">The sequence shown here is derived from an EMBL/GenBank/DDBJ whole genome shotgun (WGS) entry which is preliminary data.</text>
</comment>
<evidence type="ECO:0000256" key="1">
    <source>
        <dbReference type="ARBA" id="ARBA00023015"/>
    </source>
</evidence>
<keyword evidence="6" id="KW-1185">Reference proteome</keyword>
<sequence>MITEQNERPFTGIDNKDLEILSLLQQNAKLTVREIAARVHLSPTPTHDRIKRMEQEGVIVQYGALVDNRKLGKGVMVICHVSLKDHNKSAAQAFITGVTQLKEVVECYNISGDFDFMLKIISSSMESFYKFFVNELSEVPNIGQTKSTFVMDVIKQSNLTV</sequence>
<dbReference type="InterPro" id="IPR000485">
    <property type="entry name" value="AsnC-type_HTH_dom"/>
</dbReference>
<proteinExistence type="predicted"/>
<keyword evidence="3" id="KW-0804">Transcription</keyword>
<keyword evidence="1" id="KW-0805">Transcription regulation</keyword>
<dbReference type="InterPro" id="IPR036390">
    <property type="entry name" value="WH_DNA-bd_sf"/>
</dbReference>
<dbReference type="PANTHER" id="PTHR30154">
    <property type="entry name" value="LEUCINE-RESPONSIVE REGULATORY PROTEIN"/>
    <property type="match status" value="1"/>
</dbReference>
<evidence type="ECO:0000256" key="2">
    <source>
        <dbReference type="ARBA" id="ARBA00023125"/>
    </source>
</evidence>
<accession>A0A2S7T1X7</accession>